<proteinExistence type="predicted"/>
<gene>
    <name evidence="1" type="ORF">VB248_20710</name>
</gene>
<dbReference type="RefSeq" id="WP_323298744.1">
    <property type="nucleotide sequence ID" value="NZ_JAYFUM010000029.1"/>
</dbReference>
<dbReference type="Proteomes" id="UP001302949">
    <property type="component" value="Unassembled WGS sequence"/>
</dbReference>
<comment type="caution">
    <text evidence="1">The sequence shown here is derived from an EMBL/GenBank/DDBJ whole genome shotgun (WGS) entry which is preliminary data.</text>
</comment>
<name>A0ABU5QFD7_9BACT</name>
<protein>
    <submittedName>
        <fullName evidence="1">Uncharacterized protein</fullName>
    </submittedName>
</protein>
<evidence type="ECO:0000313" key="2">
    <source>
        <dbReference type="Proteomes" id="UP001302949"/>
    </source>
</evidence>
<evidence type="ECO:0000313" key="1">
    <source>
        <dbReference type="EMBL" id="MEA5141588.1"/>
    </source>
</evidence>
<dbReference type="EMBL" id="JAYFUM010000029">
    <property type="protein sequence ID" value="MEA5141588.1"/>
    <property type="molecule type" value="Genomic_DNA"/>
</dbReference>
<keyword evidence="2" id="KW-1185">Reference proteome</keyword>
<sequence>MSAEQRDKYEQSLIHYLDMKNVIDTAVEEAVEKAVGKAVKATQINIAKSLISIGLDNETIAQGTNLTTELIEKLRTELKKD</sequence>
<organism evidence="1 2">
    <name type="scientific">Arcicella rigui</name>
    <dbReference type="NCBI Taxonomy" id="797020"/>
    <lineage>
        <taxon>Bacteria</taxon>
        <taxon>Pseudomonadati</taxon>
        <taxon>Bacteroidota</taxon>
        <taxon>Cytophagia</taxon>
        <taxon>Cytophagales</taxon>
        <taxon>Flectobacillaceae</taxon>
        <taxon>Arcicella</taxon>
    </lineage>
</organism>
<reference evidence="1 2" key="1">
    <citation type="submission" date="2023-12" db="EMBL/GenBank/DDBJ databases">
        <title>Novel species of the genus Arcicella isolated from rivers.</title>
        <authorList>
            <person name="Lu H."/>
        </authorList>
    </citation>
    <scope>NUCLEOTIDE SEQUENCE [LARGE SCALE GENOMIC DNA]</scope>
    <source>
        <strain evidence="1 2">KCTC 23307</strain>
    </source>
</reference>
<accession>A0ABU5QFD7</accession>